<dbReference type="AlphaFoldDB" id="A0A1E8F082"/>
<comment type="caution">
    <text evidence="6">The sequence shown here is derived from an EMBL/GenBank/DDBJ whole genome shotgun (WGS) entry which is preliminary data.</text>
</comment>
<evidence type="ECO:0000256" key="2">
    <source>
        <dbReference type="ARBA" id="ARBA00022692"/>
    </source>
</evidence>
<dbReference type="EMBL" id="LZFO01000008">
    <property type="protein sequence ID" value="OFI06817.1"/>
    <property type="molecule type" value="Genomic_DNA"/>
</dbReference>
<evidence type="ECO:0000313" key="7">
    <source>
        <dbReference type="Proteomes" id="UP000175744"/>
    </source>
</evidence>
<keyword evidence="2 5" id="KW-0812">Transmembrane</keyword>
<sequence length="127" mass="14896">MQIQIWISIIKMLIFLCFIIFLIYLTAKIGGSKFESMQKNKYIKILERIPISKENSLLIIQIGSKGYVISSTSQSVEILLEIDDEEINKIKYFKSLKNQIDVKDYLNSTKLKYLLKKLKIKKEDNNE</sequence>
<feature type="transmembrane region" description="Helical" evidence="5">
    <location>
        <begin position="6"/>
        <end position="27"/>
    </location>
</feature>
<dbReference type="STRING" id="1121290.CLAOCE_08000"/>
<dbReference type="OrthoDB" id="1936088at2"/>
<dbReference type="InterPro" id="IPR022781">
    <property type="entry name" value="Flagellar_biosynth_FliO"/>
</dbReference>
<dbReference type="Pfam" id="PF04347">
    <property type="entry name" value="FliO"/>
    <property type="match status" value="1"/>
</dbReference>
<keyword evidence="1 5" id="KW-1003">Cell membrane</keyword>
<dbReference type="GO" id="GO:0044781">
    <property type="term" value="P:bacterial-type flagellum organization"/>
    <property type="evidence" value="ECO:0007669"/>
    <property type="project" value="UniProtKB-UniRule"/>
</dbReference>
<protein>
    <recommendedName>
        <fullName evidence="5">Flagellar protein</fullName>
    </recommendedName>
</protein>
<reference evidence="6 7" key="1">
    <citation type="submission" date="2016-06" db="EMBL/GenBank/DDBJ databases">
        <title>Genome sequence of Clostridium acetireducens DSM 10703.</title>
        <authorList>
            <person name="Poehlein A."/>
            <person name="Fluechter S."/>
            <person name="Duerre P."/>
            <person name="Daniel R."/>
        </authorList>
    </citation>
    <scope>NUCLEOTIDE SEQUENCE [LARGE SCALE GENOMIC DNA]</scope>
    <source>
        <strain evidence="6 7">DSM 10703</strain>
    </source>
</reference>
<name>A0A1E8F082_9CLOT</name>
<dbReference type="Proteomes" id="UP000175744">
    <property type="component" value="Unassembled WGS sequence"/>
</dbReference>
<keyword evidence="5" id="KW-0975">Bacterial flagellum</keyword>
<keyword evidence="3 5" id="KW-1133">Transmembrane helix</keyword>
<evidence type="ECO:0000313" key="6">
    <source>
        <dbReference type="EMBL" id="OFI06817.1"/>
    </source>
</evidence>
<evidence type="ECO:0000256" key="5">
    <source>
        <dbReference type="RuleBase" id="RU362064"/>
    </source>
</evidence>
<accession>A0A1E8F082</accession>
<evidence type="ECO:0000256" key="4">
    <source>
        <dbReference type="ARBA" id="ARBA00023136"/>
    </source>
</evidence>
<evidence type="ECO:0000256" key="1">
    <source>
        <dbReference type="ARBA" id="ARBA00022475"/>
    </source>
</evidence>
<gene>
    <name evidence="6" type="ORF">CLOACE_08000</name>
</gene>
<dbReference type="RefSeq" id="WP_070109754.1">
    <property type="nucleotide sequence ID" value="NZ_LZFO01000008.1"/>
</dbReference>
<comment type="similarity">
    <text evidence="5">Belongs to the FliO/MopB family.</text>
</comment>
<dbReference type="NCBIfam" id="TIGR03500">
    <property type="entry name" value="FliO_TIGR"/>
    <property type="match status" value="1"/>
</dbReference>
<dbReference type="GO" id="GO:0005886">
    <property type="term" value="C:plasma membrane"/>
    <property type="evidence" value="ECO:0007669"/>
    <property type="project" value="UniProtKB-SubCell"/>
</dbReference>
<dbReference type="GO" id="GO:0009425">
    <property type="term" value="C:bacterial-type flagellum basal body"/>
    <property type="evidence" value="ECO:0007669"/>
    <property type="project" value="UniProtKB-SubCell"/>
</dbReference>
<keyword evidence="7" id="KW-1185">Reference proteome</keyword>
<organism evidence="6 7">
    <name type="scientific">Clostridium acetireducens DSM 10703</name>
    <dbReference type="NCBI Taxonomy" id="1121290"/>
    <lineage>
        <taxon>Bacteria</taxon>
        <taxon>Bacillati</taxon>
        <taxon>Bacillota</taxon>
        <taxon>Clostridia</taxon>
        <taxon>Eubacteriales</taxon>
        <taxon>Clostridiaceae</taxon>
        <taxon>Clostridium</taxon>
    </lineage>
</organism>
<proteinExistence type="inferred from homology"/>
<comment type="subcellular location">
    <subcellularLocation>
        <location evidence="5">Cell membrane</location>
    </subcellularLocation>
    <subcellularLocation>
        <location evidence="5">Bacterial flagellum basal body</location>
    </subcellularLocation>
</comment>
<evidence type="ECO:0000256" key="3">
    <source>
        <dbReference type="ARBA" id="ARBA00022989"/>
    </source>
</evidence>
<keyword evidence="4 5" id="KW-0472">Membrane</keyword>